<evidence type="ECO:0000313" key="2">
    <source>
        <dbReference type="EMBL" id="VBB18001.1"/>
    </source>
</evidence>
<dbReference type="Proteomes" id="UP000594342">
    <property type="component" value="Unassembled WGS sequence"/>
</dbReference>
<evidence type="ECO:0000256" key="1">
    <source>
        <dbReference type="SAM" id="Phobius"/>
    </source>
</evidence>
<evidence type="ECO:0000313" key="3">
    <source>
        <dbReference type="Proteomes" id="UP000594342"/>
    </source>
</evidence>
<keyword evidence="1" id="KW-1133">Transmembrane helix</keyword>
<feature type="transmembrane region" description="Helical" evidence="1">
    <location>
        <begin position="15"/>
        <end position="38"/>
    </location>
</feature>
<proteinExistence type="predicted"/>
<organism evidence="2 3">
    <name type="scientific">Yasminevirus sp. GU-2018</name>
    <dbReference type="NCBI Taxonomy" id="2420051"/>
    <lineage>
        <taxon>Viruses</taxon>
        <taxon>Varidnaviria</taxon>
        <taxon>Bamfordvirae</taxon>
        <taxon>Nucleocytoviricota</taxon>
        <taxon>Megaviricetes</taxon>
        <taxon>Imitervirales</taxon>
        <taxon>Mimiviridae</taxon>
        <taxon>Klosneuvirinae</taxon>
        <taxon>Yasminevirus</taxon>
        <taxon>Yasminevirus saudimassiliense</taxon>
    </lineage>
</organism>
<keyword evidence="3" id="KW-1185">Reference proteome</keyword>
<feature type="transmembrane region" description="Helical" evidence="1">
    <location>
        <begin position="156"/>
        <end position="177"/>
    </location>
</feature>
<keyword evidence="1" id="KW-0812">Transmembrane</keyword>
<accession>A0A5K0U8X2</accession>
<reference evidence="2 3" key="1">
    <citation type="submission" date="2018-10" db="EMBL/GenBank/DDBJ databases">
        <authorList>
            <consortium name="IHU Genomes"/>
        </authorList>
    </citation>
    <scope>NUCLEOTIDE SEQUENCE [LARGE SCALE GENOMIC DNA]</scope>
    <source>
        <strain evidence="2 3">A1</strain>
    </source>
</reference>
<sequence length="207" mass="23179">MGFFDDISSIKGKKGLFTIVLTATVLTIFEILFFYNIVVPSVEDEMNANIKKVSKQIAHDINERNKNIQKQTRVTDVVVAQGTKLVFNDTNKGILQTMAEREKILTDDINNYTMYTGVVIVLLLATILYFLWTSVKSAEISADSGDNTDMTDMTDATMTALFTVGVLIAFQILFYFYGRHYKYPGTSGNEELLWVIISSIEPAGKGK</sequence>
<keyword evidence="1" id="KW-0472">Membrane</keyword>
<protein>
    <submittedName>
        <fullName evidence="2">Uncharacterized protein</fullName>
    </submittedName>
</protein>
<feature type="transmembrane region" description="Helical" evidence="1">
    <location>
        <begin position="112"/>
        <end position="132"/>
    </location>
</feature>
<name>A0A5K0U8X2_9VIRU</name>
<comment type="caution">
    <text evidence="2">The sequence shown here is derived from an EMBL/GenBank/DDBJ whole genome shotgun (WGS) entry which is preliminary data.</text>
</comment>
<gene>
    <name evidence="2" type="ORF">YASMINEVIRUS_464</name>
</gene>
<dbReference type="EMBL" id="UPSH01000001">
    <property type="protein sequence ID" value="VBB18001.1"/>
    <property type="molecule type" value="Genomic_DNA"/>
</dbReference>